<dbReference type="PANTHER" id="PTHR33722:SF4">
    <property type="entry name" value="CATION CHANNEL SPERM-ASSOCIATED PROTEIN SUBUNIT EPSILON-LIKE"/>
    <property type="match status" value="1"/>
</dbReference>
<proteinExistence type="inferred from homology"/>
<keyword evidence="10" id="KW-0325">Glycoprotein</keyword>
<keyword evidence="9" id="KW-1015">Disulfide bond</keyword>
<dbReference type="GeneID" id="109481809"/>
<dbReference type="InterPro" id="IPR028751">
    <property type="entry name" value="CATSPERD/E"/>
</dbReference>
<dbReference type="InterPro" id="IPR053814">
    <property type="entry name" value="CATSPERD/E_C"/>
</dbReference>
<evidence type="ECO:0000256" key="1">
    <source>
        <dbReference type="ARBA" id="ARBA00010246"/>
    </source>
</evidence>
<dbReference type="Proteomes" id="UP000515135">
    <property type="component" value="Unplaced"/>
</dbReference>
<feature type="transmembrane region" description="Helical" evidence="14">
    <location>
        <begin position="667"/>
        <end position="689"/>
    </location>
</feature>
<evidence type="ECO:0000259" key="17">
    <source>
        <dbReference type="Pfam" id="PF22850"/>
    </source>
</evidence>
<keyword evidence="18" id="KW-1185">Reference proteome</keyword>
<dbReference type="AlphaFoldDB" id="A0A6P5ADV8"/>
<evidence type="ECO:0000256" key="13">
    <source>
        <dbReference type="SAM" id="MobiDB-lite"/>
    </source>
</evidence>
<evidence type="ECO:0000256" key="14">
    <source>
        <dbReference type="SAM" id="Phobius"/>
    </source>
</evidence>
<dbReference type="Pfam" id="PF22841">
    <property type="entry name" value="CATSPERE_NTD1"/>
    <property type="match status" value="1"/>
</dbReference>
<comment type="subcellular location">
    <subcellularLocation>
        <location evidence="12">Cell projection</location>
        <location evidence="12">Cilium</location>
        <location evidence="12">Flagellum membrane</location>
        <topology evidence="12">Single-pass type I membrane protein</topology>
    </subcellularLocation>
</comment>
<name>A0A6P5ADV8_BRABE</name>
<dbReference type="InterPro" id="IPR053816">
    <property type="entry name" value="CATSPERE_beta-prop"/>
</dbReference>
<evidence type="ECO:0000256" key="4">
    <source>
        <dbReference type="ARBA" id="ARBA00022729"/>
    </source>
</evidence>
<sequence>MSAKSHAARYSSSLTQVEGFTTRNPIVVEYLETVSDLQWKVEPACHVTPQGSLSASIQCSSAGLYTMYPDIAGYSAQLTKLSWRKKQHPEVRQLYSSHVQHVLPKRTAYNRNSSLWEIVVAVDSSVEQALVVSGQPVLLDNCFVRDMQVLLYQPQFTDSTVSSSSVQATNSFQYERKLTEFMLHLQLFQSPVSSGVALLITSTEILFTQDSFLTTDVLIIPDDVLQMDDECLAVWTDTQLYLKTSSQNSLELTSLPTVQLGTSGYNNHSVPILDVSFSSHPEELGVLVHVQTSGAEDKVMILQYDLSTAVWSLPESTMEYSSAGNFTLLYLASALPEALVWDPASVTYSFSNGPNGDFVIHLISNKLYYGRVDKENVIELTPGELSEAEFVLYFDMLGRLHLVNYDSTSSSASARLFPLQAEVYSSLYPDTSCPTLHLSSNVTFEMLQTEDSVSSERTTGVMMIEVRPKQTSYVCQGPVNMVTSISVGCPPNRHIRVRRPSRTEACSSYQNYIYTLSADMYDPTYKGESAEISKDVTYDLDNLGCPIDVFYSDKFRPTVDLYDGDQFVHEVKEDYFVWETHGRTGYAYSATMQQNYRPCSTPCDPAGSLTGQYEVLSRSGVSALMFGSSKGIFVFNLKVLDPECSYCVLQTQFAVRVYGCPRESLNLYVYISVLAFILGTVVILVLTYYRYYKLMAEEHQKLLQELTNKEEEDGRGEEDGEGEKEEEKEEEMM</sequence>
<keyword evidence="3 14" id="KW-0812">Transmembrane</keyword>
<comment type="similarity">
    <text evidence="1">Belongs to the CATSPERD family.</text>
</comment>
<evidence type="ECO:0000256" key="2">
    <source>
        <dbReference type="ARBA" id="ARBA00022475"/>
    </source>
</evidence>
<keyword evidence="11" id="KW-0966">Cell projection</keyword>
<evidence type="ECO:0000313" key="18">
    <source>
        <dbReference type="Proteomes" id="UP000515135"/>
    </source>
</evidence>
<accession>A0A6P5ADV8</accession>
<feature type="compositionally biased region" description="Acidic residues" evidence="13">
    <location>
        <begin position="710"/>
        <end position="733"/>
    </location>
</feature>
<feature type="domain" description="CATSPERE beta-propeller" evidence="16">
    <location>
        <begin position="231"/>
        <end position="352"/>
    </location>
</feature>
<dbReference type="GO" id="GO:0036128">
    <property type="term" value="C:CatSper complex"/>
    <property type="evidence" value="ECO:0007669"/>
    <property type="project" value="InterPro"/>
</dbReference>
<evidence type="ECO:0000256" key="7">
    <source>
        <dbReference type="ARBA" id="ARBA00023069"/>
    </source>
</evidence>
<protein>
    <submittedName>
        <fullName evidence="19">Uncharacterized protein LOC109481809</fullName>
    </submittedName>
</protein>
<gene>
    <name evidence="19" type="primary">LOC109481809</name>
</gene>
<evidence type="ECO:0000313" key="19">
    <source>
        <dbReference type="RefSeq" id="XP_019639956.1"/>
    </source>
</evidence>
<organism evidence="18 19">
    <name type="scientific">Branchiostoma belcheri</name>
    <name type="common">Amphioxus</name>
    <dbReference type="NCBI Taxonomy" id="7741"/>
    <lineage>
        <taxon>Eukaryota</taxon>
        <taxon>Metazoa</taxon>
        <taxon>Chordata</taxon>
        <taxon>Cephalochordata</taxon>
        <taxon>Leptocardii</taxon>
        <taxon>Amphioxiformes</taxon>
        <taxon>Branchiostomatidae</taxon>
        <taxon>Branchiostoma</taxon>
    </lineage>
</organism>
<dbReference type="OrthoDB" id="5968869at2759"/>
<keyword evidence="4" id="KW-0732">Signal</keyword>
<evidence type="ECO:0000259" key="16">
    <source>
        <dbReference type="Pfam" id="PF22844"/>
    </source>
</evidence>
<feature type="region of interest" description="Disordered" evidence="13">
    <location>
        <begin position="705"/>
        <end position="733"/>
    </location>
</feature>
<feature type="domain" description="CATSPERD/E C-terminal" evidence="17">
    <location>
        <begin position="511"/>
        <end position="594"/>
    </location>
</feature>
<evidence type="ECO:0000259" key="15">
    <source>
        <dbReference type="Pfam" id="PF22841"/>
    </source>
</evidence>
<dbReference type="InterPro" id="IPR053818">
    <property type="entry name" value="CATSPERE_NTD1"/>
</dbReference>
<dbReference type="KEGG" id="bbel:109481809"/>
<evidence type="ECO:0000256" key="10">
    <source>
        <dbReference type="ARBA" id="ARBA00023180"/>
    </source>
</evidence>
<evidence type="ECO:0000256" key="11">
    <source>
        <dbReference type="ARBA" id="ARBA00023273"/>
    </source>
</evidence>
<dbReference type="PANTHER" id="PTHR33722">
    <property type="entry name" value="CATION CHANNEL SPERM-ASSOCIATED PROTEIN SUBUNIT DELTA-RELATED"/>
    <property type="match status" value="1"/>
</dbReference>
<dbReference type="RefSeq" id="XP_019639956.1">
    <property type="nucleotide sequence ID" value="XM_019784397.1"/>
</dbReference>
<evidence type="ECO:0000256" key="3">
    <source>
        <dbReference type="ARBA" id="ARBA00022692"/>
    </source>
</evidence>
<reference evidence="19" key="1">
    <citation type="submission" date="2025-08" db="UniProtKB">
        <authorList>
            <consortium name="RefSeq"/>
        </authorList>
    </citation>
    <scope>IDENTIFICATION</scope>
    <source>
        <tissue evidence="19">Gonad</tissue>
    </source>
</reference>
<keyword evidence="8 14" id="KW-0472">Membrane</keyword>
<evidence type="ECO:0000256" key="5">
    <source>
        <dbReference type="ARBA" id="ARBA00022846"/>
    </source>
</evidence>
<evidence type="ECO:0000256" key="6">
    <source>
        <dbReference type="ARBA" id="ARBA00022989"/>
    </source>
</evidence>
<keyword evidence="2" id="KW-1003">Cell membrane</keyword>
<evidence type="ECO:0000256" key="12">
    <source>
        <dbReference type="ARBA" id="ARBA00037793"/>
    </source>
</evidence>
<dbReference type="Pfam" id="PF22844">
    <property type="entry name" value="Beta-prop_CATSPERE"/>
    <property type="match status" value="1"/>
</dbReference>
<evidence type="ECO:0000256" key="9">
    <source>
        <dbReference type="ARBA" id="ARBA00023157"/>
    </source>
</evidence>
<keyword evidence="6 14" id="KW-1133">Transmembrane helix</keyword>
<dbReference type="Pfam" id="PF22850">
    <property type="entry name" value="CATSPERD-E_C"/>
    <property type="match status" value="1"/>
</dbReference>
<feature type="domain" description="CATSPERE first N-terminal" evidence="15">
    <location>
        <begin position="8"/>
        <end position="74"/>
    </location>
</feature>
<evidence type="ECO:0000256" key="8">
    <source>
        <dbReference type="ARBA" id="ARBA00023136"/>
    </source>
</evidence>
<keyword evidence="5" id="KW-0282">Flagellum</keyword>
<keyword evidence="7" id="KW-0969">Cilium</keyword>